<dbReference type="InterPro" id="IPR025439">
    <property type="entry name" value="Spore_coat_CotO"/>
</dbReference>
<reference evidence="2 3" key="1">
    <citation type="submission" date="2020-08" db="EMBL/GenBank/DDBJ databases">
        <title>Genomic Encyclopedia of Type Strains, Phase IV (KMG-IV): sequencing the most valuable type-strain genomes for metagenomic binning, comparative biology and taxonomic classification.</title>
        <authorList>
            <person name="Goeker M."/>
        </authorList>
    </citation>
    <scope>NUCLEOTIDE SEQUENCE [LARGE SCALE GENOMIC DNA]</scope>
    <source>
        <strain evidence="2 3">DSM 19612</strain>
    </source>
</reference>
<gene>
    <name evidence="2" type="ORF">HNQ94_001515</name>
</gene>
<evidence type="ECO:0008006" key="4">
    <source>
        <dbReference type="Google" id="ProtNLM"/>
    </source>
</evidence>
<proteinExistence type="predicted"/>
<sequence>MTNDQMEQNPLLYIAQPNGKQIQAKMQSFAVQKKEIQMAAKKQQDVKEKKIKEDVQLQEEEDSKQDKRKSFREMTIEEKLFYLTNLPSQMPTMKCEIVTNDGRIRGLIESVDDDLVKMKTFQSPYRAEIAVSTIKDIQLKGF</sequence>
<keyword evidence="3" id="KW-1185">Reference proteome</keyword>
<dbReference type="Proteomes" id="UP000581688">
    <property type="component" value="Unassembled WGS sequence"/>
</dbReference>
<organism evidence="2 3">
    <name type="scientific">Salirhabdus euzebyi</name>
    <dbReference type="NCBI Taxonomy" id="394506"/>
    <lineage>
        <taxon>Bacteria</taxon>
        <taxon>Bacillati</taxon>
        <taxon>Bacillota</taxon>
        <taxon>Bacilli</taxon>
        <taxon>Bacillales</taxon>
        <taxon>Bacillaceae</taxon>
        <taxon>Salirhabdus</taxon>
    </lineage>
</organism>
<dbReference type="AlphaFoldDB" id="A0A841Q3V2"/>
<accession>A0A841Q3V2</accession>
<evidence type="ECO:0000313" key="2">
    <source>
        <dbReference type="EMBL" id="MBB6453067.1"/>
    </source>
</evidence>
<evidence type="ECO:0000313" key="3">
    <source>
        <dbReference type="Proteomes" id="UP000581688"/>
    </source>
</evidence>
<evidence type="ECO:0000256" key="1">
    <source>
        <dbReference type="SAM" id="MobiDB-lite"/>
    </source>
</evidence>
<comment type="caution">
    <text evidence="2">The sequence shown here is derived from an EMBL/GenBank/DDBJ whole genome shotgun (WGS) entry which is preliminary data.</text>
</comment>
<name>A0A841Q3V2_9BACI</name>
<dbReference type="EMBL" id="JACHGH010000004">
    <property type="protein sequence ID" value="MBB6453067.1"/>
    <property type="molecule type" value="Genomic_DNA"/>
</dbReference>
<feature type="compositionally biased region" description="Basic and acidic residues" evidence="1">
    <location>
        <begin position="41"/>
        <end position="55"/>
    </location>
</feature>
<dbReference type="RefSeq" id="WP_174495815.1">
    <property type="nucleotide sequence ID" value="NZ_CADDWK010000004.1"/>
</dbReference>
<feature type="region of interest" description="Disordered" evidence="1">
    <location>
        <begin position="41"/>
        <end position="70"/>
    </location>
</feature>
<dbReference type="Pfam" id="PF14153">
    <property type="entry name" value="Spore_coat_CotO"/>
    <property type="match status" value="1"/>
</dbReference>
<protein>
    <recommendedName>
        <fullName evidence="4">Spore coat protein CotO</fullName>
    </recommendedName>
</protein>